<keyword evidence="2 7" id="KW-0808">Transferase</keyword>
<evidence type="ECO:0000259" key="9">
    <source>
        <dbReference type="Pfam" id="PF01529"/>
    </source>
</evidence>
<dbReference type="GO" id="GO:0006612">
    <property type="term" value="P:protein targeting to membrane"/>
    <property type="evidence" value="ECO:0007669"/>
    <property type="project" value="TreeGrafter"/>
</dbReference>
<keyword evidence="3 7" id="KW-0812">Transmembrane</keyword>
<evidence type="ECO:0000256" key="3">
    <source>
        <dbReference type="ARBA" id="ARBA00022692"/>
    </source>
</evidence>
<comment type="caution">
    <text evidence="10">The sequence shown here is derived from an EMBL/GenBank/DDBJ whole genome shotgun (WGS) entry which is preliminary data.</text>
</comment>
<dbReference type="EC" id="2.3.1.225" evidence="7"/>
<evidence type="ECO:0000256" key="2">
    <source>
        <dbReference type="ARBA" id="ARBA00022679"/>
    </source>
</evidence>
<dbReference type="Pfam" id="PF01529">
    <property type="entry name" value="DHHC"/>
    <property type="match status" value="1"/>
</dbReference>
<dbReference type="GO" id="GO:0005794">
    <property type="term" value="C:Golgi apparatus"/>
    <property type="evidence" value="ECO:0007669"/>
    <property type="project" value="TreeGrafter"/>
</dbReference>
<evidence type="ECO:0000313" key="11">
    <source>
        <dbReference type="Proteomes" id="UP000816034"/>
    </source>
</evidence>
<dbReference type="PROSITE" id="PS50216">
    <property type="entry name" value="DHHC"/>
    <property type="match status" value="1"/>
</dbReference>
<feature type="compositionally biased region" description="Low complexity" evidence="8">
    <location>
        <begin position="247"/>
        <end position="266"/>
    </location>
</feature>
<sequence length="477" mass="55141">MCLLCGVEDCCLILWDKTCDATCRIGCNLLCCRYRWCPGYAICNEDDQDDEKDDDPSKSEEDKKKIKKEKNMRYNRDLEKMVYLLILLGFFYMALMPLVISYYWIDIFRIFENSSSPTHKYPLLEIYSSLGTQKFENLNIMNASWVFWMYCLCWFLSYASYEYCKRSNPGRVFVEGDEKRIGYISRRDAIVVDISNEASTISCKAENPKESSNSETHSPTSDESKNTLRKRVGNKISSDNEKESDNDTTAQDTATTSTTPVASNSAPEKEETSPPRQPELPIRSKFCSRCGHRTAKYDHHCLWISNCVGEKNQLVFILFLIAMIIQTALCLCLVLYLFYLCIHEVTHSFNLAYELESKKRTALMYGKSVSELWRDARSLELQEFLKHFDPILQVSTVFFFLLNLGNLCLSGLVFAFVSFMTGVQVYMISNNKTSVEYFSPEKYQYAPPPSKEPVTCLSNWKLFISQIFKPSHQFVTY</sequence>
<dbReference type="RefSeq" id="XP_044554820.1">
    <property type="nucleotide sequence ID" value="XM_044699698.1"/>
</dbReference>
<feature type="transmembrane region" description="Helical" evidence="7">
    <location>
        <begin position="314"/>
        <end position="339"/>
    </location>
</feature>
<proteinExistence type="inferred from homology"/>
<feature type="transmembrane region" description="Helical" evidence="7">
    <location>
        <begin position="82"/>
        <end position="105"/>
    </location>
</feature>
<evidence type="ECO:0000256" key="8">
    <source>
        <dbReference type="SAM" id="MobiDB-lite"/>
    </source>
</evidence>
<name>A0AA88H2Y4_NAELO</name>
<dbReference type="PANTHER" id="PTHR22883">
    <property type="entry name" value="ZINC FINGER DHHC DOMAIN CONTAINING PROTEIN"/>
    <property type="match status" value="1"/>
</dbReference>
<feature type="transmembrane region" description="Helical" evidence="7">
    <location>
        <begin position="397"/>
        <end position="419"/>
    </location>
</feature>
<keyword evidence="4 7" id="KW-1133">Transmembrane helix</keyword>
<comment type="domain">
    <text evidence="7">The DHHC domain is required for palmitoyltransferase activity.</text>
</comment>
<evidence type="ECO:0000256" key="1">
    <source>
        <dbReference type="ARBA" id="ARBA00004141"/>
    </source>
</evidence>
<evidence type="ECO:0000256" key="4">
    <source>
        <dbReference type="ARBA" id="ARBA00022989"/>
    </source>
</evidence>
<feature type="domain" description="Palmitoyltransferase DHHC" evidence="9">
    <location>
        <begin position="280"/>
        <end position="439"/>
    </location>
</feature>
<comment type="similarity">
    <text evidence="7">Belongs to the DHHC palmitoyltransferase family.</text>
</comment>
<evidence type="ECO:0000256" key="7">
    <source>
        <dbReference type="RuleBase" id="RU079119"/>
    </source>
</evidence>
<dbReference type="GO" id="GO:0019706">
    <property type="term" value="F:protein-cysteine S-palmitoyltransferase activity"/>
    <property type="evidence" value="ECO:0007669"/>
    <property type="project" value="UniProtKB-EC"/>
</dbReference>
<dbReference type="AlphaFoldDB" id="A0AA88H2Y4"/>
<keyword evidence="6 7" id="KW-0012">Acyltransferase</keyword>
<dbReference type="GeneID" id="68101957"/>
<feature type="region of interest" description="Disordered" evidence="8">
    <location>
        <begin position="202"/>
        <end position="280"/>
    </location>
</feature>
<evidence type="ECO:0000256" key="6">
    <source>
        <dbReference type="ARBA" id="ARBA00023315"/>
    </source>
</evidence>
<comment type="subcellular location">
    <subcellularLocation>
        <location evidence="1">Membrane</location>
        <topology evidence="1">Multi-pass membrane protein</topology>
    </subcellularLocation>
</comment>
<evidence type="ECO:0000256" key="5">
    <source>
        <dbReference type="ARBA" id="ARBA00023136"/>
    </source>
</evidence>
<protein>
    <recommendedName>
        <fullName evidence="7">Palmitoyltransferase</fullName>
        <ecNumber evidence="7">2.3.1.225</ecNumber>
    </recommendedName>
</protein>
<reference evidence="10 11" key="1">
    <citation type="journal article" date="2018" name="BMC Genomics">
        <title>The genome of Naegleria lovaniensis, the basis for a comparative approach to unravel pathogenicity factors of the human pathogenic amoeba N. fowleri.</title>
        <authorList>
            <person name="Liechti N."/>
            <person name="Schurch N."/>
            <person name="Bruggmann R."/>
            <person name="Wittwer M."/>
        </authorList>
    </citation>
    <scope>NUCLEOTIDE SEQUENCE [LARGE SCALE GENOMIC DNA]</scope>
    <source>
        <strain evidence="10 11">ATCC 30569</strain>
    </source>
</reference>
<dbReference type="GO" id="GO:0016020">
    <property type="term" value="C:membrane"/>
    <property type="evidence" value="ECO:0007669"/>
    <property type="project" value="UniProtKB-SubCell"/>
</dbReference>
<dbReference type="InterPro" id="IPR001594">
    <property type="entry name" value="Palmitoyltrfase_DHHC"/>
</dbReference>
<organism evidence="10 11">
    <name type="scientific">Naegleria lovaniensis</name>
    <name type="common">Amoeba</name>
    <dbReference type="NCBI Taxonomy" id="51637"/>
    <lineage>
        <taxon>Eukaryota</taxon>
        <taxon>Discoba</taxon>
        <taxon>Heterolobosea</taxon>
        <taxon>Tetramitia</taxon>
        <taxon>Eutetramitia</taxon>
        <taxon>Vahlkampfiidae</taxon>
        <taxon>Naegleria</taxon>
    </lineage>
</organism>
<accession>A0AA88H2Y4</accession>
<feature type="transmembrane region" description="Helical" evidence="7">
    <location>
        <begin position="143"/>
        <end position="161"/>
    </location>
</feature>
<feature type="compositionally biased region" description="Polar residues" evidence="8">
    <location>
        <begin position="210"/>
        <end position="219"/>
    </location>
</feature>
<evidence type="ECO:0000313" key="10">
    <source>
        <dbReference type="EMBL" id="KAG2392926.1"/>
    </source>
</evidence>
<dbReference type="EMBL" id="PYSW02000003">
    <property type="protein sequence ID" value="KAG2392926.1"/>
    <property type="molecule type" value="Genomic_DNA"/>
</dbReference>
<dbReference type="GO" id="GO:0005783">
    <property type="term" value="C:endoplasmic reticulum"/>
    <property type="evidence" value="ECO:0007669"/>
    <property type="project" value="TreeGrafter"/>
</dbReference>
<dbReference type="InterPro" id="IPR039859">
    <property type="entry name" value="PFA4/ZDH16/20/ERF2-like"/>
</dbReference>
<comment type="catalytic activity">
    <reaction evidence="7">
        <text>L-cysteinyl-[protein] + hexadecanoyl-CoA = S-hexadecanoyl-L-cysteinyl-[protein] + CoA</text>
        <dbReference type="Rhea" id="RHEA:36683"/>
        <dbReference type="Rhea" id="RHEA-COMP:10131"/>
        <dbReference type="Rhea" id="RHEA-COMP:11032"/>
        <dbReference type="ChEBI" id="CHEBI:29950"/>
        <dbReference type="ChEBI" id="CHEBI:57287"/>
        <dbReference type="ChEBI" id="CHEBI:57379"/>
        <dbReference type="ChEBI" id="CHEBI:74151"/>
        <dbReference type="EC" id="2.3.1.225"/>
    </reaction>
</comment>
<dbReference type="Proteomes" id="UP000816034">
    <property type="component" value="Unassembled WGS sequence"/>
</dbReference>
<gene>
    <name evidence="10" type="ORF">C9374_009503</name>
</gene>
<keyword evidence="5 7" id="KW-0472">Membrane</keyword>
<keyword evidence="11" id="KW-1185">Reference proteome</keyword>